<accession>A0A166NKJ3</accession>
<keyword evidence="2" id="KW-1185">Reference proteome</keyword>
<comment type="caution">
    <text evidence="1">The sequence shown here is derived from an EMBL/GenBank/DDBJ whole genome shotgun (WGS) entry which is preliminary data.</text>
</comment>
<reference evidence="1 2" key="1">
    <citation type="journal article" date="2016" name="Genome Biol. Evol.">
        <title>Divergent and convergent evolution of fungal pathogenicity.</title>
        <authorList>
            <person name="Shang Y."/>
            <person name="Xiao G."/>
            <person name="Zheng P."/>
            <person name="Cen K."/>
            <person name="Zhan S."/>
            <person name="Wang C."/>
        </authorList>
    </citation>
    <scope>NUCLEOTIDE SEQUENCE [LARGE SCALE GENOMIC DNA]</scope>
    <source>
        <strain evidence="1 2">ARSEF 7405</strain>
    </source>
</reference>
<evidence type="ECO:0000313" key="1">
    <source>
        <dbReference type="EMBL" id="KZZ90600.1"/>
    </source>
</evidence>
<sequence>MSRRNAISYALKVMGNPPPFDPDEIYRPLSVIIDIFIQQVLLFQNGGGVKFQQYAESKEWQAEGKIFLTIFTYLNKGRMAGVRYGDAFELGDKYYSFALEDIMDRFMLGVIQTDWKQRLEKVADELKEFFDPFMERLAAAEEESKLQERECPTLWS</sequence>
<protein>
    <submittedName>
        <fullName evidence="1">Uncharacterized protein</fullName>
    </submittedName>
</protein>
<gene>
    <name evidence="1" type="ORF">AAP_03695</name>
</gene>
<evidence type="ECO:0000313" key="2">
    <source>
        <dbReference type="Proteomes" id="UP000242877"/>
    </source>
</evidence>
<dbReference type="Proteomes" id="UP000242877">
    <property type="component" value="Unassembled WGS sequence"/>
</dbReference>
<dbReference type="AlphaFoldDB" id="A0A166NKJ3"/>
<proteinExistence type="predicted"/>
<organism evidence="1 2">
    <name type="scientific">Ascosphaera apis ARSEF 7405</name>
    <dbReference type="NCBI Taxonomy" id="392613"/>
    <lineage>
        <taxon>Eukaryota</taxon>
        <taxon>Fungi</taxon>
        <taxon>Dikarya</taxon>
        <taxon>Ascomycota</taxon>
        <taxon>Pezizomycotina</taxon>
        <taxon>Eurotiomycetes</taxon>
        <taxon>Eurotiomycetidae</taxon>
        <taxon>Onygenales</taxon>
        <taxon>Ascosphaeraceae</taxon>
        <taxon>Ascosphaera</taxon>
    </lineage>
</organism>
<dbReference type="EMBL" id="AZGZ01000016">
    <property type="protein sequence ID" value="KZZ90600.1"/>
    <property type="molecule type" value="Genomic_DNA"/>
</dbReference>
<dbReference type="VEuPathDB" id="FungiDB:AAP_03695"/>
<name>A0A166NKJ3_9EURO</name>